<dbReference type="InterPro" id="IPR047757">
    <property type="entry name" value="AfsA-like"/>
</dbReference>
<evidence type="ECO:0000259" key="2">
    <source>
        <dbReference type="Pfam" id="PF03756"/>
    </source>
</evidence>
<name>A0ABU4K4M0_9ACTN</name>
<organism evidence="3 4">
    <name type="scientific">Streptomyces roseolus</name>
    <dbReference type="NCBI Taxonomy" id="67358"/>
    <lineage>
        <taxon>Bacteria</taxon>
        <taxon>Bacillati</taxon>
        <taxon>Actinomycetota</taxon>
        <taxon>Actinomycetes</taxon>
        <taxon>Kitasatosporales</taxon>
        <taxon>Streptomycetaceae</taxon>
        <taxon>Streptomyces</taxon>
    </lineage>
</organism>
<evidence type="ECO:0000256" key="1">
    <source>
        <dbReference type="SAM" id="MobiDB-lite"/>
    </source>
</evidence>
<gene>
    <name evidence="3" type="ORF">R2363_10995</name>
</gene>
<feature type="domain" description="A-factor biosynthesis hotdog" evidence="2">
    <location>
        <begin position="16"/>
        <end position="152"/>
    </location>
</feature>
<reference evidence="3 4" key="1">
    <citation type="submission" date="2023-10" db="EMBL/GenBank/DDBJ databases">
        <authorList>
            <person name="Wang X.X."/>
        </authorList>
    </citation>
    <scope>NUCLEOTIDE SEQUENCE [LARGE SCALE GENOMIC DNA]</scope>
    <source>
        <strain evidence="3 4">NBRC 12816</strain>
    </source>
</reference>
<dbReference type="EMBL" id="JAWJZF010000338">
    <property type="protein sequence ID" value="MDX2292700.1"/>
    <property type="molecule type" value="Genomic_DNA"/>
</dbReference>
<feature type="region of interest" description="Disordered" evidence="1">
    <location>
        <begin position="1"/>
        <end position="20"/>
    </location>
</feature>
<dbReference type="InterPro" id="IPR005509">
    <property type="entry name" value="AfsA_hotdog_dom"/>
</dbReference>
<evidence type="ECO:0000313" key="4">
    <source>
        <dbReference type="Proteomes" id="UP001278571"/>
    </source>
</evidence>
<dbReference type="SUPFAM" id="SSF54637">
    <property type="entry name" value="Thioesterase/thiol ester dehydrase-isomerase"/>
    <property type="match status" value="1"/>
</dbReference>
<dbReference type="Proteomes" id="UP001278571">
    <property type="component" value="Unassembled WGS sequence"/>
</dbReference>
<comment type="caution">
    <text evidence="3">The sequence shown here is derived from an EMBL/GenBank/DDBJ whole genome shotgun (WGS) entry which is preliminary data.</text>
</comment>
<evidence type="ECO:0000313" key="3">
    <source>
        <dbReference type="EMBL" id="MDX2292700.1"/>
    </source>
</evidence>
<sequence>MDSTGRESSTGVPGEFVHRANPADIMPTGWAREDENRFSVSARWPDAHAFFSPLVGGLHDPVLVAETLRQATMLVAHAEIGVPVDHQFVMWDLTYRVDPEALSLYGLSPEVAVGLVFSEVRGRGRNLRTFRADGVIHREGRRVATARGRISCTSPLAYRRIRGARMDALTTPVPLIPGVAPEEVGREHPEDVVLAPATGRNRWRLRINTAHPTLFRRPNDHVPGMLLLEAARQAAHQVTGTETFFPSVVNMSFSRYVELAPPCWITAEFVPSTDPELVAVRVEGHQDGEPVFHCTLSSPADAPALARLDRRLTG</sequence>
<dbReference type="Pfam" id="PF03756">
    <property type="entry name" value="AfsA"/>
    <property type="match status" value="2"/>
</dbReference>
<dbReference type="NCBIfam" id="NF041195">
    <property type="entry name" value="ScbA_BarX_GamBu"/>
    <property type="match status" value="1"/>
</dbReference>
<dbReference type="RefSeq" id="WP_319009174.1">
    <property type="nucleotide sequence ID" value="NZ_JAWJZF010000338.1"/>
</dbReference>
<feature type="compositionally biased region" description="Polar residues" evidence="1">
    <location>
        <begin position="1"/>
        <end position="11"/>
    </location>
</feature>
<accession>A0ABU4K4M0</accession>
<dbReference type="InterPro" id="IPR029069">
    <property type="entry name" value="HotDog_dom_sf"/>
</dbReference>
<proteinExistence type="predicted"/>
<feature type="domain" description="A-factor biosynthesis hotdog" evidence="2">
    <location>
        <begin position="184"/>
        <end position="293"/>
    </location>
</feature>
<keyword evidence="4" id="KW-1185">Reference proteome</keyword>
<protein>
    <submittedName>
        <fullName evidence="3">ScbA/BarX family gamma-butyrolactone biosynthesis protein</fullName>
    </submittedName>
</protein>